<evidence type="ECO:0000256" key="10">
    <source>
        <dbReference type="RuleBase" id="RU004165"/>
    </source>
</evidence>
<dbReference type="InterPro" id="IPR001267">
    <property type="entry name" value="Thymidine_kinase"/>
</dbReference>
<dbReference type="SUPFAM" id="SSF52540">
    <property type="entry name" value="P-loop containing nucleoside triphosphate hydrolases"/>
    <property type="match status" value="1"/>
</dbReference>
<evidence type="ECO:0000313" key="11">
    <source>
        <dbReference type="EMBL" id="AGE96075.1"/>
    </source>
</evidence>
<evidence type="ECO:0000256" key="5">
    <source>
        <dbReference type="ARBA" id="ARBA00022741"/>
    </source>
</evidence>
<dbReference type="GO" id="GO:0046104">
    <property type="term" value="P:thymidine metabolic process"/>
    <property type="evidence" value="ECO:0007669"/>
    <property type="project" value="TreeGrafter"/>
</dbReference>
<reference evidence="11" key="1">
    <citation type="journal article" date="2013" name="Eukaryot. Cell">
        <title>Extremely Reduced Levels of Heterozygosity in the Vertebrate Pathogen Encephalitozoon cuniculi.</title>
        <authorList>
            <person name="Selman M."/>
            <person name="Sak B."/>
            <person name="Kvac M."/>
            <person name="Farinelli L."/>
            <person name="Weiss L.M."/>
            <person name="Corradi N."/>
        </authorList>
    </citation>
    <scope>NUCLEOTIDE SEQUENCE</scope>
</reference>
<dbReference type="VEuPathDB" id="MicrosporidiaDB:AEWR_010560"/>
<dbReference type="GO" id="GO:0004797">
    <property type="term" value="F:thymidine kinase activity"/>
    <property type="evidence" value="ECO:0007669"/>
    <property type="project" value="UniProtKB-EC"/>
</dbReference>
<sequence>MTRGTLNFVTSPMNAGKTANMLLRARHAATLGRRVLLAKPLSDTRHESSVIRSRCGIEMKCDLCAGPEFSFTKDVLYGDVDILLVDEAQFLSTRQIDELREVADVHGIPVWCYGLLTDFKKNLFEGSKRLVELCDKMIELDIVCYFCKADGRFHLKYANGKAVVEGPSIDISIPGDGKFVAVCHMCWTEKTSASEEVQDPRVLCAKVIPVDR</sequence>
<dbReference type="VEuPathDB" id="MicrosporidiaDB:M970_010560"/>
<keyword evidence="4 9" id="KW-0808">Transferase</keyword>
<dbReference type="Gene3D" id="3.40.50.300">
    <property type="entry name" value="P-loop containing nucleotide triphosphate hydrolases"/>
    <property type="match status" value="1"/>
</dbReference>
<evidence type="ECO:0000256" key="6">
    <source>
        <dbReference type="ARBA" id="ARBA00022777"/>
    </source>
</evidence>
<dbReference type="VEuPathDB" id="MicrosporidiaDB:ECU01_0740i"/>
<comment type="catalytic activity">
    <reaction evidence="9">
        <text>thymidine + ATP = dTMP + ADP + H(+)</text>
        <dbReference type="Rhea" id="RHEA:19129"/>
        <dbReference type="ChEBI" id="CHEBI:15378"/>
        <dbReference type="ChEBI" id="CHEBI:17748"/>
        <dbReference type="ChEBI" id="CHEBI:30616"/>
        <dbReference type="ChEBI" id="CHEBI:63528"/>
        <dbReference type="ChEBI" id="CHEBI:456216"/>
        <dbReference type="EC" id="2.7.1.21"/>
    </reaction>
</comment>
<evidence type="ECO:0000256" key="2">
    <source>
        <dbReference type="ARBA" id="ARBA00012118"/>
    </source>
</evidence>
<gene>
    <name evidence="11" type="ORF">ECU01_0740i</name>
</gene>
<proteinExistence type="inferred from homology"/>
<dbReference type="VEuPathDB" id="MicrosporidiaDB:AEWD_010560"/>
<name>M1KA59_ENCCN</name>
<keyword evidence="7 9" id="KW-0067">ATP-binding</keyword>
<accession>M1KA59</accession>
<keyword evidence="6 9" id="KW-0418">Kinase</keyword>
<dbReference type="VEuPathDB" id="MicrosporidiaDB:AEWQ_010530"/>
<dbReference type="GO" id="GO:0071897">
    <property type="term" value="P:DNA biosynthetic process"/>
    <property type="evidence" value="ECO:0007669"/>
    <property type="project" value="UniProtKB-KW"/>
</dbReference>
<dbReference type="EMBL" id="KC513612">
    <property type="protein sequence ID" value="AGE96075.1"/>
    <property type="molecule type" value="Genomic_DNA"/>
</dbReference>
<feature type="active site" description="Proton acceptor" evidence="8">
    <location>
        <position position="87"/>
    </location>
</feature>
<evidence type="ECO:0000256" key="3">
    <source>
        <dbReference type="ARBA" id="ARBA00022634"/>
    </source>
</evidence>
<dbReference type="PIRSF" id="PIRSF035805">
    <property type="entry name" value="TK_cell"/>
    <property type="match status" value="1"/>
</dbReference>
<organism evidence="11">
    <name type="scientific">Encephalitozoon cuniculi</name>
    <name type="common">Microsporidian parasite</name>
    <dbReference type="NCBI Taxonomy" id="6035"/>
    <lineage>
        <taxon>Eukaryota</taxon>
        <taxon>Fungi</taxon>
        <taxon>Fungi incertae sedis</taxon>
        <taxon>Microsporidia</taxon>
        <taxon>Unikaryonidae</taxon>
        <taxon>Encephalitozoon</taxon>
    </lineage>
</organism>
<dbReference type="EC" id="2.7.1.21" evidence="2 9"/>
<dbReference type="GO" id="GO:0005524">
    <property type="term" value="F:ATP binding"/>
    <property type="evidence" value="ECO:0007669"/>
    <property type="project" value="UniProtKB-KW"/>
</dbReference>
<dbReference type="PANTHER" id="PTHR11441">
    <property type="entry name" value="THYMIDINE KINASE"/>
    <property type="match status" value="1"/>
</dbReference>
<keyword evidence="3 9" id="KW-0237">DNA synthesis</keyword>
<dbReference type="InterPro" id="IPR027417">
    <property type="entry name" value="P-loop_NTPase"/>
</dbReference>
<keyword evidence="5 9" id="KW-0547">Nucleotide-binding</keyword>
<evidence type="ECO:0000256" key="8">
    <source>
        <dbReference type="PIRSR" id="PIRSR035805-1"/>
    </source>
</evidence>
<evidence type="ECO:0000256" key="1">
    <source>
        <dbReference type="ARBA" id="ARBA00007587"/>
    </source>
</evidence>
<evidence type="ECO:0000256" key="7">
    <source>
        <dbReference type="ARBA" id="ARBA00022840"/>
    </source>
</evidence>
<dbReference type="Pfam" id="PF00265">
    <property type="entry name" value="TK"/>
    <property type="match status" value="1"/>
</dbReference>
<dbReference type="AlphaFoldDB" id="M1KA59"/>
<protein>
    <recommendedName>
        <fullName evidence="2 9">Thymidine kinase</fullName>
        <ecNumber evidence="2 9">2.7.1.21</ecNumber>
    </recommendedName>
</protein>
<evidence type="ECO:0000256" key="9">
    <source>
        <dbReference type="RuleBase" id="RU000544"/>
    </source>
</evidence>
<evidence type="ECO:0000256" key="4">
    <source>
        <dbReference type="ARBA" id="ARBA00022679"/>
    </source>
</evidence>
<dbReference type="GO" id="GO:0005829">
    <property type="term" value="C:cytosol"/>
    <property type="evidence" value="ECO:0007669"/>
    <property type="project" value="TreeGrafter"/>
</dbReference>
<dbReference type="PANTHER" id="PTHR11441:SF0">
    <property type="entry name" value="THYMIDINE KINASE, CYTOSOLIC"/>
    <property type="match status" value="1"/>
</dbReference>
<comment type="similarity">
    <text evidence="1 10">Belongs to the thymidine kinase family.</text>
</comment>